<evidence type="ECO:0000313" key="1">
    <source>
        <dbReference type="EMBL" id="WVZ62656.1"/>
    </source>
</evidence>
<accession>A0AAQ3SXT1</accession>
<organism evidence="1 2">
    <name type="scientific">Paspalum notatum var. saurae</name>
    <dbReference type="NCBI Taxonomy" id="547442"/>
    <lineage>
        <taxon>Eukaryota</taxon>
        <taxon>Viridiplantae</taxon>
        <taxon>Streptophyta</taxon>
        <taxon>Embryophyta</taxon>
        <taxon>Tracheophyta</taxon>
        <taxon>Spermatophyta</taxon>
        <taxon>Magnoliopsida</taxon>
        <taxon>Liliopsida</taxon>
        <taxon>Poales</taxon>
        <taxon>Poaceae</taxon>
        <taxon>PACMAD clade</taxon>
        <taxon>Panicoideae</taxon>
        <taxon>Andropogonodae</taxon>
        <taxon>Paspaleae</taxon>
        <taxon>Paspalinae</taxon>
        <taxon>Paspalum</taxon>
    </lineage>
</organism>
<dbReference type="Proteomes" id="UP001341281">
    <property type="component" value="Chromosome 03"/>
</dbReference>
<evidence type="ECO:0000313" key="2">
    <source>
        <dbReference type="Proteomes" id="UP001341281"/>
    </source>
</evidence>
<proteinExistence type="predicted"/>
<name>A0AAQ3SXT1_PASNO</name>
<protein>
    <submittedName>
        <fullName evidence="1">Uncharacterized protein</fullName>
    </submittedName>
</protein>
<dbReference type="EMBL" id="CP144747">
    <property type="protein sequence ID" value="WVZ62656.1"/>
    <property type="molecule type" value="Genomic_DNA"/>
</dbReference>
<reference evidence="1 2" key="1">
    <citation type="submission" date="2024-02" db="EMBL/GenBank/DDBJ databases">
        <title>High-quality chromosome-scale genome assembly of Pensacola bahiagrass (Paspalum notatum Flugge var. saurae).</title>
        <authorList>
            <person name="Vega J.M."/>
            <person name="Podio M."/>
            <person name="Orjuela J."/>
            <person name="Siena L.A."/>
            <person name="Pessino S.C."/>
            <person name="Combes M.C."/>
            <person name="Mariac C."/>
            <person name="Albertini E."/>
            <person name="Pupilli F."/>
            <person name="Ortiz J.P.A."/>
            <person name="Leblanc O."/>
        </authorList>
    </citation>
    <scope>NUCLEOTIDE SEQUENCE [LARGE SCALE GENOMIC DNA]</scope>
    <source>
        <strain evidence="1">R1</strain>
        <tissue evidence="1">Leaf</tissue>
    </source>
</reference>
<sequence length="104" mass="11701">MAVSCFNWTKGLPEVLSFILHPVYAVARIFHMSSMPMIYPKQILPPLSWKPVFPGVSHTDKQVRGKATRRAQMSITEGLLEDQSGMMDLIESPQKKATEGNEIK</sequence>
<dbReference type="AlphaFoldDB" id="A0AAQ3SXT1"/>
<gene>
    <name evidence="1" type="ORF">U9M48_012376</name>
</gene>
<keyword evidence="2" id="KW-1185">Reference proteome</keyword>